<dbReference type="AlphaFoldDB" id="A0A9D3UFW1"/>
<keyword evidence="2" id="KW-1185">Reference proteome</keyword>
<evidence type="ECO:0000313" key="1">
    <source>
        <dbReference type="EMBL" id="KAH1039633.1"/>
    </source>
</evidence>
<dbReference type="OrthoDB" id="1421598at2759"/>
<gene>
    <name evidence="1" type="ORF">J1N35_041376</name>
</gene>
<evidence type="ECO:0000313" key="2">
    <source>
        <dbReference type="Proteomes" id="UP000828251"/>
    </source>
</evidence>
<dbReference type="EMBL" id="JAIQCV010000012">
    <property type="protein sequence ID" value="KAH1039633.1"/>
    <property type="molecule type" value="Genomic_DNA"/>
</dbReference>
<protein>
    <submittedName>
        <fullName evidence="1">Uncharacterized protein</fullName>
    </submittedName>
</protein>
<accession>A0A9D3UFW1</accession>
<organism evidence="1 2">
    <name type="scientific">Gossypium stocksii</name>
    <dbReference type="NCBI Taxonomy" id="47602"/>
    <lineage>
        <taxon>Eukaryota</taxon>
        <taxon>Viridiplantae</taxon>
        <taxon>Streptophyta</taxon>
        <taxon>Embryophyta</taxon>
        <taxon>Tracheophyta</taxon>
        <taxon>Spermatophyta</taxon>
        <taxon>Magnoliopsida</taxon>
        <taxon>eudicotyledons</taxon>
        <taxon>Gunneridae</taxon>
        <taxon>Pentapetalae</taxon>
        <taxon>rosids</taxon>
        <taxon>malvids</taxon>
        <taxon>Malvales</taxon>
        <taxon>Malvaceae</taxon>
        <taxon>Malvoideae</taxon>
        <taxon>Gossypium</taxon>
    </lineage>
</organism>
<comment type="caution">
    <text evidence="1">The sequence shown here is derived from an EMBL/GenBank/DDBJ whole genome shotgun (WGS) entry which is preliminary data.</text>
</comment>
<proteinExistence type="predicted"/>
<sequence length="100" mass="10974">MSATVTGHRRQQPLPCSWQGQRRCTCHNGGEPLIAISMKGGADLGQSAVTGSVQSANWGIVCYELLVVVQEMITRDRIELVCLQNNFVELAVDSTEEKRV</sequence>
<reference evidence="1 2" key="1">
    <citation type="journal article" date="2021" name="Plant Biotechnol. J.">
        <title>Multi-omics assisted identification of the key and species-specific regulatory components of drought-tolerant mechanisms in Gossypium stocksii.</title>
        <authorList>
            <person name="Yu D."/>
            <person name="Ke L."/>
            <person name="Zhang D."/>
            <person name="Wu Y."/>
            <person name="Sun Y."/>
            <person name="Mei J."/>
            <person name="Sun J."/>
            <person name="Sun Y."/>
        </authorList>
    </citation>
    <scope>NUCLEOTIDE SEQUENCE [LARGE SCALE GENOMIC DNA]</scope>
    <source>
        <strain evidence="2">cv. E1</strain>
        <tissue evidence="1">Leaf</tissue>
    </source>
</reference>
<dbReference type="Proteomes" id="UP000828251">
    <property type="component" value="Unassembled WGS sequence"/>
</dbReference>
<name>A0A9D3UFW1_9ROSI</name>